<dbReference type="InterPro" id="IPR013922">
    <property type="entry name" value="Cyclin_PHO80-like"/>
</dbReference>
<evidence type="ECO:0000313" key="3">
    <source>
        <dbReference type="Proteomes" id="UP000789508"/>
    </source>
</evidence>
<sequence length="694" mass="78130">MVKDTQILVSRYQQYQPHPPQQNPVPCSGAGYALQHEAFWRSIAASSSVALDNPKDVLPSPVSSSSDEEETIARTHIYSSMERMRSDASSEWSNNSSPLQSSSSATSYSSSTSENYVSHDAGYVQKKRIRLEEEQFRPKSRGELAVTSSEKIKAYLLIRTMTPETMQVQNNVNVAKNGRFISMLILGERDLVIRSYEYPVFRQKKGFNGLSIWVKILILAASSTARVLVYYFRFHLEMILNSTPEWTLPEFSKLQIAQQNSYPAASLSNSNLKLVSPPPSVRSQLKNQHKRSRSLSEEEDEEVRAFMSAHERHCKHDLKRQVIATASLTQQFQPRTQIAPTIPLKSSSNGNLNALLEPPTNGNDNGNNNGNAKETDFAILDIIPSLISEKSRKAAFVDNLVDTAALIIEVIWSHFHINPVAKIIPLKIFIQETLRRSRTSYSTLQTALFYLFRIKSHITSRAFQLPSNGSRDQNKSCPMTPTPNSPACKRDNSDPATCGRRMFLAALIIASKYLQDRNYSNKAWSKISGLPVKEINQNEIVFLKLIDYNLFISEGIFKRWSSLLLTHIQAISGFSVKNADAFRQMENQREVERFREKLQNLNPKTMECQRNCLTGSLMTPDPSTPSTPRGTESEFTFITSSVSSCKEMRNVQKLSGILNPQEMMHTDEVNGSSVSRCSSSTVSPIIIYARPESQ</sequence>
<dbReference type="GO" id="GO:0000307">
    <property type="term" value="C:cyclin-dependent protein kinase holoenzyme complex"/>
    <property type="evidence" value="ECO:0007669"/>
    <property type="project" value="TreeGrafter"/>
</dbReference>
<keyword evidence="3" id="KW-1185">Reference proteome</keyword>
<feature type="region of interest" description="Disordered" evidence="1">
    <location>
        <begin position="269"/>
        <end position="302"/>
    </location>
</feature>
<dbReference type="GO" id="GO:0016538">
    <property type="term" value="F:cyclin-dependent protein serine/threonine kinase regulator activity"/>
    <property type="evidence" value="ECO:0007669"/>
    <property type="project" value="TreeGrafter"/>
</dbReference>
<dbReference type="CDD" id="cd20557">
    <property type="entry name" value="CYCLIN_ScPCL1-like"/>
    <property type="match status" value="1"/>
</dbReference>
<reference evidence="2" key="1">
    <citation type="submission" date="2021-06" db="EMBL/GenBank/DDBJ databases">
        <authorList>
            <person name="Kallberg Y."/>
            <person name="Tangrot J."/>
            <person name="Rosling A."/>
        </authorList>
    </citation>
    <scope>NUCLEOTIDE SEQUENCE</scope>
    <source>
        <strain evidence="2">FL130A</strain>
    </source>
</reference>
<dbReference type="PANTHER" id="PTHR15615:SF36">
    <property type="entry name" value="PHO85 CYCLIN-5"/>
    <property type="match status" value="1"/>
</dbReference>
<organism evidence="2 3">
    <name type="scientific">Ambispora leptoticha</name>
    <dbReference type="NCBI Taxonomy" id="144679"/>
    <lineage>
        <taxon>Eukaryota</taxon>
        <taxon>Fungi</taxon>
        <taxon>Fungi incertae sedis</taxon>
        <taxon>Mucoromycota</taxon>
        <taxon>Glomeromycotina</taxon>
        <taxon>Glomeromycetes</taxon>
        <taxon>Archaeosporales</taxon>
        <taxon>Ambisporaceae</taxon>
        <taxon>Ambispora</taxon>
    </lineage>
</organism>
<dbReference type="GO" id="GO:0005634">
    <property type="term" value="C:nucleus"/>
    <property type="evidence" value="ECO:0007669"/>
    <property type="project" value="TreeGrafter"/>
</dbReference>
<evidence type="ECO:0000256" key="1">
    <source>
        <dbReference type="SAM" id="MobiDB-lite"/>
    </source>
</evidence>
<feature type="region of interest" description="Disordered" evidence="1">
    <location>
        <begin position="52"/>
        <end position="71"/>
    </location>
</feature>
<dbReference type="Gene3D" id="1.10.472.10">
    <property type="entry name" value="Cyclin-like"/>
    <property type="match status" value="1"/>
</dbReference>
<dbReference type="EMBL" id="CAJVPS010000611">
    <property type="protein sequence ID" value="CAG8498105.1"/>
    <property type="molecule type" value="Genomic_DNA"/>
</dbReference>
<comment type="caution">
    <text evidence="2">The sequence shown here is derived from an EMBL/GenBank/DDBJ whole genome shotgun (WGS) entry which is preliminary data.</text>
</comment>
<proteinExistence type="predicted"/>
<feature type="compositionally biased region" description="Low complexity" evidence="1">
    <location>
        <begin position="89"/>
        <end position="114"/>
    </location>
</feature>
<dbReference type="AlphaFoldDB" id="A0A9N8ZJX3"/>
<feature type="compositionally biased region" description="Low complexity" evidence="1">
    <location>
        <begin position="56"/>
        <end position="65"/>
    </location>
</feature>
<protein>
    <submittedName>
        <fullName evidence="2">2897_t:CDS:1</fullName>
    </submittedName>
</protein>
<accession>A0A9N8ZJX3</accession>
<dbReference type="Proteomes" id="UP000789508">
    <property type="component" value="Unassembled WGS sequence"/>
</dbReference>
<feature type="region of interest" description="Disordered" evidence="1">
    <location>
        <begin position="465"/>
        <end position="493"/>
    </location>
</feature>
<feature type="region of interest" description="Disordered" evidence="1">
    <location>
        <begin position="88"/>
        <end position="114"/>
    </location>
</feature>
<dbReference type="GO" id="GO:0019901">
    <property type="term" value="F:protein kinase binding"/>
    <property type="evidence" value="ECO:0007669"/>
    <property type="project" value="InterPro"/>
</dbReference>
<dbReference type="PANTHER" id="PTHR15615">
    <property type="match status" value="1"/>
</dbReference>
<feature type="compositionally biased region" description="Polar residues" evidence="1">
    <location>
        <begin position="465"/>
        <end position="479"/>
    </location>
</feature>
<gene>
    <name evidence="2" type="ORF">ALEPTO_LOCUS3342</name>
</gene>
<dbReference type="OrthoDB" id="286814at2759"/>
<dbReference type="Pfam" id="PF08613">
    <property type="entry name" value="Cyclin"/>
    <property type="match status" value="1"/>
</dbReference>
<name>A0A9N8ZJX3_9GLOM</name>
<evidence type="ECO:0000313" key="2">
    <source>
        <dbReference type="EMBL" id="CAG8498105.1"/>
    </source>
</evidence>